<keyword evidence="4 7" id="KW-1133">Transmembrane helix</keyword>
<evidence type="ECO:0000259" key="8">
    <source>
        <dbReference type="Pfam" id="PF10277"/>
    </source>
</evidence>
<dbReference type="GO" id="GO:0010506">
    <property type="term" value="P:regulation of autophagy"/>
    <property type="evidence" value="ECO:0007669"/>
    <property type="project" value="TreeGrafter"/>
</dbReference>
<evidence type="ECO:0000256" key="4">
    <source>
        <dbReference type="ARBA" id="ARBA00022989"/>
    </source>
</evidence>
<dbReference type="AlphaFoldDB" id="A0A673I631"/>
<feature type="region of interest" description="Disordered" evidence="6">
    <location>
        <begin position="181"/>
        <end position="200"/>
    </location>
</feature>
<keyword evidence="5 7" id="KW-0472">Membrane</keyword>
<feature type="transmembrane region" description="Helical" evidence="7">
    <location>
        <begin position="91"/>
        <end position="111"/>
    </location>
</feature>
<dbReference type="GO" id="GO:0045494">
    <property type="term" value="P:photoreceptor cell maintenance"/>
    <property type="evidence" value="ECO:0007669"/>
    <property type="project" value="TreeGrafter"/>
</dbReference>
<accession>A0A673I631</accession>
<dbReference type="Pfam" id="PF10277">
    <property type="entry name" value="Frag1"/>
    <property type="match status" value="1"/>
</dbReference>
<evidence type="ECO:0000313" key="10">
    <source>
        <dbReference type="Proteomes" id="UP000472270"/>
    </source>
</evidence>
<evidence type="ECO:0000256" key="5">
    <source>
        <dbReference type="ARBA" id="ARBA00023136"/>
    </source>
</evidence>
<proteinExistence type="inferred from homology"/>
<comment type="subcellular location">
    <subcellularLocation>
        <location evidence="1">Endomembrane system</location>
        <topology evidence="1">Multi-pass membrane protein</topology>
    </subcellularLocation>
</comment>
<reference evidence="9" key="2">
    <citation type="submission" date="2025-09" db="UniProtKB">
        <authorList>
            <consortium name="Ensembl"/>
        </authorList>
    </citation>
    <scope>IDENTIFICATION</scope>
</reference>
<feature type="transmembrane region" description="Helical" evidence="7">
    <location>
        <begin position="131"/>
        <end position="156"/>
    </location>
</feature>
<evidence type="ECO:0000256" key="6">
    <source>
        <dbReference type="SAM" id="MobiDB-lite"/>
    </source>
</evidence>
<dbReference type="GO" id="GO:0005764">
    <property type="term" value="C:lysosome"/>
    <property type="evidence" value="ECO:0007669"/>
    <property type="project" value="TreeGrafter"/>
</dbReference>
<keyword evidence="10" id="KW-1185">Reference proteome</keyword>
<feature type="domain" description="CWH43-like N-terminal" evidence="8">
    <location>
        <begin position="1"/>
        <end position="162"/>
    </location>
</feature>
<feature type="transmembrane region" description="Helical" evidence="7">
    <location>
        <begin position="20"/>
        <end position="41"/>
    </location>
</feature>
<evidence type="ECO:0000256" key="2">
    <source>
        <dbReference type="ARBA" id="ARBA00006565"/>
    </source>
</evidence>
<dbReference type="Ensembl" id="ENSSRHT00000034266.1">
    <property type="protein sequence ID" value="ENSSRHP00000033302.1"/>
    <property type="gene ID" value="ENSSRHG00000017124.1"/>
</dbReference>
<reference evidence="9" key="1">
    <citation type="submission" date="2025-08" db="UniProtKB">
        <authorList>
            <consortium name="Ensembl"/>
        </authorList>
    </citation>
    <scope>IDENTIFICATION</scope>
</reference>
<evidence type="ECO:0000256" key="1">
    <source>
        <dbReference type="ARBA" id="ARBA00004127"/>
    </source>
</evidence>
<dbReference type="PROSITE" id="PS51257">
    <property type="entry name" value="PROKAR_LIPOPROTEIN"/>
    <property type="match status" value="1"/>
</dbReference>
<dbReference type="InterPro" id="IPR050911">
    <property type="entry name" value="DRAM/TMEM150_Autophagy_Mod"/>
</dbReference>
<dbReference type="PANTHER" id="PTHR21324">
    <property type="entry name" value="FASTING-INDUCIBLE INTEGRAL MEMBRANE PROTEIN TM6P1-RELATED"/>
    <property type="match status" value="1"/>
</dbReference>
<sequence length="200" mass="22693">MYVRYKQLRALVDDPRLNLLNLIGFVLGCGSSLGMCVIANFQKTTLFAMHLVGAILTFGVGALYILVQMLLSYRMQPHVHSKTMFWTRLSVCIWTFASIISMFVSSVIMYTTLSGVEVNKKLHWTPGEPGFTPHIVSTISEWSLALSFISFFLTYIRDFKKINLRAEAELQSNHLYDSHHYRPLPSRRPSETSPLLAGSI</sequence>
<protein>
    <submittedName>
        <fullName evidence="9">DNA damage-regulated autophagy modulator protein 2-like</fullName>
    </submittedName>
</protein>
<feature type="transmembrane region" description="Helical" evidence="7">
    <location>
        <begin position="47"/>
        <end position="71"/>
    </location>
</feature>
<dbReference type="PANTHER" id="PTHR21324:SF10">
    <property type="entry name" value="DNA DAMAGE-REGULATED AUTOPHAGY MODULATOR PROTEIN 2"/>
    <property type="match status" value="1"/>
</dbReference>
<evidence type="ECO:0000313" key="9">
    <source>
        <dbReference type="Ensembl" id="ENSSRHP00000033302.1"/>
    </source>
</evidence>
<organism evidence="9 10">
    <name type="scientific">Sinocyclocheilus rhinocerous</name>
    <dbReference type="NCBI Taxonomy" id="307959"/>
    <lineage>
        <taxon>Eukaryota</taxon>
        <taxon>Metazoa</taxon>
        <taxon>Chordata</taxon>
        <taxon>Craniata</taxon>
        <taxon>Vertebrata</taxon>
        <taxon>Euteleostomi</taxon>
        <taxon>Actinopterygii</taxon>
        <taxon>Neopterygii</taxon>
        <taxon>Teleostei</taxon>
        <taxon>Ostariophysi</taxon>
        <taxon>Cypriniformes</taxon>
        <taxon>Cyprinidae</taxon>
        <taxon>Cyprininae</taxon>
        <taxon>Sinocyclocheilus</taxon>
    </lineage>
</organism>
<evidence type="ECO:0000256" key="7">
    <source>
        <dbReference type="SAM" id="Phobius"/>
    </source>
</evidence>
<dbReference type="Proteomes" id="UP000472270">
    <property type="component" value="Unassembled WGS sequence"/>
</dbReference>
<name>A0A673I631_9TELE</name>
<gene>
    <name evidence="9" type="primary">LOC107750688</name>
</gene>
<dbReference type="GO" id="GO:0012505">
    <property type="term" value="C:endomembrane system"/>
    <property type="evidence" value="ECO:0007669"/>
    <property type="project" value="UniProtKB-SubCell"/>
</dbReference>
<keyword evidence="3 7" id="KW-0812">Transmembrane</keyword>
<comment type="similarity">
    <text evidence="2">Belongs to the DRAM/TMEM150 family.</text>
</comment>
<evidence type="ECO:0000256" key="3">
    <source>
        <dbReference type="ARBA" id="ARBA00022692"/>
    </source>
</evidence>
<dbReference type="InterPro" id="IPR019402">
    <property type="entry name" value="CWH43_N"/>
</dbReference>